<dbReference type="OrthoDB" id="10418871at2759"/>
<gene>
    <name evidence="1" type="ORF">CORC01_07270</name>
</gene>
<accession>A0A1G4B7R1</accession>
<evidence type="ECO:0000313" key="2">
    <source>
        <dbReference type="Proteomes" id="UP000176998"/>
    </source>
</evidence>
<dbReference type="EMBL" id="MJBS01000057">
    <property type="protein sequence ID" value="OHE97488.1"/>
    <property type="molecule type" value="Genomic_DNA"/>
</dbReference>
<organism evidence="1 2">
    <name type="scientific">Colletotrichum orchidophilum</name>
    <dbReference type="NCBI Taxonomy" id="1209926"/>
    <lineage>
        <taxon>Eukaryota</taxon>
        <taxon>Fungi</taxon>
        <taxon>Dikarya</taxon>
        <taxon>Ascomycota</taxon>
        <taxon>Pezizomycotina</taxon>
        <taxon>Sordariomycetes</taxon>
        <taxon>Hypocreomycetidae</taxon>
        <taxon>Glomerellales</taxon>
        <taxon>Glomerellaceae</taxon>
        <taxon>Colletotrichum</taxon>
    </lineage>
</organism>
<name>A0A1G4B7R1_9PEZI</name>
<dbReference type="RefSeq" id="XP_022474641.1">
    <property type="nucleotide sequence ID" value="XM_022618907.1"/>
</dbReference>
<reference evidence="1 2" key="1">
    <citation type="submission" date="2016-09" db="EMBL/GenBank/DDBJ databases">
        <authorList>
            <person name="Capua I."/>
            <person name="De Benedictis P."/>
            <person name="Joannis T."/>
            <person name="Lombin L.H."/>
            <person name="Cattoli G."/>
        </authorList>
    </citation>
    <scope>NUCLEOTIDE SEQUENCE [LARGE SCALE GENOMIC DNA]</scope>
    <source>
        <strain evidence="1 2">IMI 309357</strain>
    </source>
</reference>
<dbReference type="AlphaFoldDB" id="A0A1G4B7R1"/>
<keyword evidence="2" id="KW-1185">Reference proteome</keyword>
<dbReference type="Proteomes" id="UP000176998">
    <property type="component" value="Unassembled WGS sequence"/>
</dbReference>
<dbReference type="GeneID" id="34560417"/>
<proteinExistence type="predicted"/>
<sequence>MQALFCQEQVTRLGSGSFFLVVSAHLLRPWILTVMGSKRFQSWRYERTIQPLVGSFKNMGYLSSDSGALLFPQPTLHAISSPVRLVRWCTQDHCQTLPLSPPSPQPRVVFTMITGEVLGPLTPNPRSAYRIRLGWAGGHAVYSGMKDPDLQEQHRSRVRSYGRLPRRYISHPGAIQSRVPREWLGY</sequence>
<comment type="caution">
    <text evidence="1">The sequence shown here is derived from an EMBL/GenBank/DDBJ whole genome shotgun (WGS) entry which is preliminary data.</text>
</comment>
<protein>
    <submittedName>
        <fullName evidence="1">Uncharacterized protein</fullName>
    </submittedName>
</protein>
<evidence type="ECO:0000313" key="1">
    <source>
        <dbReference type="EMBL" id="OHE97488.1"/>
    </source>
</evidence>